<keyword evidence="7" id="KW-1185">Reference proteome</keyword>
<dbReference type="SUPFAM" id="SSF52540">
    <property type="entry name" value="P-loop containing nucleoside triphosphate hydrolases"/>
    <property type="match status" value="2"/>
</dbReference>
<comment type="similarity">
    <text evidence="1">Belongs to the TRAFAC class TrmE-Era-EngA-EngB-Septin-like GTPase superfamily. AIG1/Toc34/Toc159-like paraseptin GTPase family. IAN subfamily.</text>
</comment>
<evidence type="ECO:0000313" key="6">
    <source>
        <dbReference type="Ensembl" id="ENSDLAP00005062059.2"/>
    </source>
</evidence>
<dbReference type="InterPro" id="IPR006703">
    <property type="entry name" value="G_AIG1"/>
</dbReference>
<dbReference type="PROSITE" id="PS51720">
    <property type="entry name" value="G_AIG1"/>
    <property type="match status" value="2"/>
</dbReference>
<gene>
    <name evidence="6" type="primary">LOC127356343</name>
</gene>
<dbReference type="GO" id="GO:0005525">
    <property type="term" value="F:GTP binding"/>
    <property type="evidence" value="ECO:0007669"/>
    <property type="project" value="UniProtKB-KW"/>
</dbReference>
<feature type="domain" description="AIG1-type G" evidence="5">
    <location>
        <begin position="403"/>
        <end position="609"/>
    </location>
</feature>
<evidence type="ECO:0000313" key="7">
    <source>
        <dbReference type="Proteomes" id="UP000694389"/>
    </source>
</evidence>
<evidence type="ECO:0000256" key="1">
    <source>
        <dbReference type="ARBA" id="ARBA00008535"/>
    </source>
</evidence>
<dbReference type="InterPro" id="IPR045058">
    <property type="entry name" value="GIMA/IAN/Toc"/>
</dbReference>
<organism evidence="6 7">
    <name type="scientific">Dicentrarchus labrax</name>
    <name type="common">European seabass</name>
    <name type="synonym">Morone labrax</name>
    <dbReference type="NCBI Taxonomy" id="13489"/>
    <lineage>
        <taxon>Eukaryota</taxon>
        <taxon>Metazoa</taxon>
        <taxon>Chordata</taxon>
        <taxon>Craniata</taxon>
        <taxon>Vertebrata</taxon>
        <taxon>Euteleostomi</taxon>
        <taxon>Actinopterygii</taxon>
        <taxon>Neopterygii</taxon>
        <taxon>Teleostei</taxon>
        <taxon>Neoteleostei</taxon>
        <taxon>Acanthomorphata</taxon>
        <taxon>Eupercaria</taxon>
        <taxon>Moronidae</taxon>
        <taxon>Dicentrarchus</taxon>
    </lineage>
</organism>
<accession>A0A8C4IUG2</accession>
<reference evidence="6" key="2">
    <citation type="submission" date="2025-09" db="UniProtKB">
        <authorList>
            <consortium name="Ensembl"/>
        </authorList>
    </citation>
    <scope>IDENTIFICATION</scope>
</reference>
<evidence type="ECO:0000259" key="5">
    <source>
        <dbReference type="PROSITE" id="PS51720"/>
    </source>
</evidence>
<keyword evidence="3" id="KW-0342">GTP-binding</keyword>
<reference evidence="6" key="1">
    <citation type="submission" date="2025-08" db="UniProtKB">
        <authorList>
            <consortium name="Ensembl"/>
        </authorList>
    </citation>
    <scope>IDENTIFICATION</scope>
</reference>
<feature type="coiled-coil region" evidence="4">
    <location>
        <begin position="130"/>
        <end position="157"/>
    </location>
</feature>
<dbReference type="Proteomes" id="UP000694389">
    <property type="component" value="Unassembled WGS sequence"/>
</dbReference>
<evidence type="ECO:0000256" key="2">
    <source>
        <dbReference type="ARBA" id="ARBA00022741"/>
    </source>
</evidence>
<keyword evidence="4" id="KW-0175">Coiled coil</keyword>
<evidence type="ECO:0000256" key="4">
    <source>
        <dbReference type="SAM" id="Coils"/>
    </source>
</evidence>
<dbReference type="InterPro" id="IPR027417">
    <property type="entry name" value="P-loop_NTPase"/>
</dbReference>
<evidence type="ECO:0000256" key="3">
    <source>
        <dbReference type="ARBA" id="ARBA00023134"/>
    </source>
</evidence>
<dbReference type="PANTHER" id="PTHR10903">
    <property type="entry name" value="GTPASE, IMAP FAMILY MEMBER-RELATED"/>
    <property type="match status" value="1"/>
</dbReference>
<sequence>MEIRNSVHLCPPGPQAFLLVIPIGIMFPKIFKVSLKEHLKLFHEAVFHHTIVLFTVDSPYSREQLEYEISLWSDLQWALKQCGNRRHVLNVRDSQDSTQVTLLFNKIDEMIAENAGSHYSVDSADGNALREEMEALVERASKRVAEVQTKRKKLRALIEGGITPPTHLRIVMVGAQWSAKSSAGNTILKKEAFTFRHTRATEYCEIGHSMVADRQLTVVDSPGWFYNQSLQDTCEMDKLEIENSMHQCPPGPHAVLLVVGLASAFNASYQRAVQEHMSLFKDEVWKHTIVLFTRGDWLGVKTVEERIESEEGLQWLMDKCGNMYHVLDNTNHGDETQVTELLEKVEEMWAGNKDPYYEVDLGRAQQLEARKEVTDKMAIRIRQMTQRQERILRELFRGERHKSKDMRVVLLGRKESGKSMLGNRILFEELFETAWMKKEFQGQRLTSTCVKHQRNVAGVNISAVEAPGWLTETMTSDWLRSEVLRSVSMCAPGPHVFLLVVPISKAFTEKDRKAVVDLLRPFGESVWRHCMVLFTWKDWLNNRSIEEYIATEGQDLKWLVEKCRNRYHVLTCNRFHDSYPVIEMFRKVTDMITQNNGLCFTTEDNNQKVVQQGMQRVLTEEQWNSRQQELIDRMLKALAQEPEEPTVPPVKMAASLDGAFIPSMGGDVPSVVGTFCYQRARAKVSEWLSLKYGNSDVTSGVGSTSASASHVEKWDGSTLTDDGHQTSCFLPEKSTMKLDTVLCARASTETQRRHSL</sequence>
<protein>
    <recommendedName>
        <fullName evidence="5">AIG1-type G domain-containing protein</fullName>
    </recommendedName>
</protein>
<dbReference type="GeneTree" id="ENSGT00940000162556"/>
<dbReference type="FunFam" id="3.40.50.300:FF:001809">
    <property type="entry name" value="Si:ch1073-365p7.2"/>
    <property type="match status" value="2"/>
</dbReference>
<dbReference type="PANTHER" id="PTHR10903:SF107">
    <property type="entry name" value="GTPASE IMAP FAMILY MEMBER 4-LIKE-RELATED"/>
    <property type="match status" value="1"/>
</dbReference>
<dbReference type="AlphaFoldDB" id="A0A8C4IUG2"/>
<dbReference type="Pfam" id="PF04548">
    <property type="entry name" value="AIG1"/>
    <property type="match status" value="3"/>
</dbReference>
<name>A0A8C4IUG2_DICLA</name>
<dbReference type="Gene3D" id="3.40.50.300">
    <property type="entry name" value="P-loop containing nucleotide triphosphate hydrolases"/>
    <property type="match status" value="3"/>
</dbReference>
<feature type="domain" description="AIG1-type G" evidence="5">
    <location>
        <begin position="165"/>
        <end position="366"/>
    </location>
</feature>
<dbReference type="Ensembl" id="ENSDLAT00005065696.2">
    <property type="protein sequence ID" value="ENSDLAP00005062059.2"/>
    <property type="gene ID" value="ENSDLAG00005025917.2"/>
</dbReference>
<keyword evidence="2" id="KW-0547">Nucleotide-binding</keyword>
<proteinExistence type="inferred from homology"/>